<comment type="similarity">
    <text evidence="2 9">Belongs to the eIF-2B alpha/beta/delta subunits family.</text>
</comment>
<dbReference type="AlphaFoldDB" id="A0A368G342"/>
<evidence type="ECO:0000256" key="3">
    <source>
        <dbReference type="ARBA" id="ARBA00022490"/>
    </source>
</evidence>
<keyword evidence="3" id="KW-0963">Cytoplasm</keyword>
<evidence type="ECO:0000256" key="6">
    <source>
        <dbReference type="ARBA" id="ARBA00044147"/>
    </source>
</evidence>
<dbReference type="InterPro" id="IPR000649">
    <property type="entry name" value="IF-2B-related"/>
</dbReference>
<keyword evidence="12" id="KW-1185">Reference proteome</keyword>
<feature type="compositionally biased region" description="Basic and acidic residues" evidence="10">
    <location>
        <begin position="103"/>
        <end position="121"/>
    </location>
</feature>
<evidence type="ECO:0000313" key="12">
    <source>
        <dbReference type="Proteomes" id="UP000252519"/>
    </source>
</evidence>
<protein>
    <recommendedName>
        <fullName evidence="6">Translation initiation factor eIF2B subunit delta</fullName>
    </recommendedName>
    <alternativeName>
        <fullName evidence="7">eIF2B GDP-GTP exchange factor subunit delta</fullName>
    </alternativeName>
</protein>
<dbReference type="PANTHER" id="PTHR10233">
    <property type="entry name" value="TRANSLATION INITIATION FACTOR EIF-2B"/>
    <property type="match status" value="1"/>
</dbReference>
<evidence type="ECO:0000256" key="7">
    <source>
        <dbReference type="ARBA" id="ARBA00044356"/>
    </source>
</evidence>
<sequence>MAAQHGGKRDVADDPVSQLKQSISKLTEGIQKMGVVLGAAQNDIILSPKSSPDRTPNQSQATGKSSSPSKGSQDVKSHAKDAQKSKEPKPAPYNAEQHTTMSAEEKKAQRANKAAEKKARAEAAAAKKAAAAAGQSDAKSAPKDQKRKPERVNNQNQKPSNGPTSSETSQPNGDVNQIQNEATTHAPGKSALRSDAKHQTAREVKFDLCANVVKSASEESIGSDVPIGPVSECPDPPSTAHIHPAFLNLAVRCEQEMIDEVDTLCLNFIAAFKENDMEFIALTSSTDDIYDKCRREDFVPIELRLSNVPFDNFEDYLFAYLILAMLYRSFLQYLADWSSQRQKENKDPSSLGHDLDLAIRPQIAHLTQDSRWPLPYALGNLVRQLKKEIIKMGTPDRSGRVQTADDIKKWLDDCEEEYFGSAYRAISDYLLGKMKTAPNVITYDWCPLVNKVLLDSIERGFQTVFTVVDPEMEGRGWRGFFSFMIVGYTKDVLLGLRHIKSFTERGIRCRYTDLNSVGAVMKNGSMVLLGCAAVLSNGCVVAPKGSMLLALAAKAFNVPVLIVSQTFKFVDKVQASGRVALLGRESMELVPSDLITAIVTDIRVLPPTSAPAVLKAKALDLE</sequence>
<dbReference type="InterPro" id="IPR037171">
    <property type="entry name" value="NagB/RpiA_transferase-like"/>
</dbReference>
<name>A0A368G342_ANCCA</name>
<organism evidence="11 12">
    <name type="scientific">Ancylostoma caninum</name>
    <name type="common">Dog hookworm</name>
    <dbReference type="NCBI Taxonomy" id="29170"/>
    <lineage>
        <taxon>Eukaryota</taxon>
        <taxon>Metazoa</taxon>
        <taxon>Ecdysozoa</taxon>
        <taxon>Nematoda</taxon>
        <taxon>Chromadorea</taxon>
        <taxon>Rhabditida</taxon>
        <taxon>Rhabditina</taxon>
        <taxon>Rhabditomorpha</taxon>
        <taxon>Strongyloidea</taxon>
        <taxon>Ancylostomatidae</taxon>
        <taxon>Ancylostomatinae</taxon>
        <taxon>Ancylostoma</taxon>
    </lineage>
</organism>
<dbReference type="STRING" id="29170.A0A368G342"/>
<keyword evidence="4 11" id="KW-0396">Initiation factor</keyword>
<comment type="subunit">
    <text evidence="8">Component of the translation initiation factor 2B (eIF2B) complex which is a heterodecamer of two sets of five different subunits: alpha, beta, gamma, delta and epsilon. Subunits alpha, beta and delta comprise a regulatory subcomplex and subunits epsilon and gamma comprise a catalytic subcomplex. Within the complex, the hexameric regulatory complex resides at the center, with the two heterodimeric catalytic subcomplexes bound on opposite sides.</text>
</comment>
<comment type="caution">
    <text evidence="11">The sequence shown here is derived from an EMBL/GenBank/DDBJ whole genome shotgun (WGS) entry which is preliminary data.</text>
</comment>
<evidence type="ECO:0000256" key="8">
    <source>
        <dbReference type="ARBA" id="ARBA00046432"/>
    </source>
</evidence>
<dbReference type="GO" id="GO:0005829">
    <property type="term" value="C:cytosol"/>
    <property type="evidence" value="ECO:0007669"/>
    <property type="project" value="UniProtKB-SubCell"/>
</dbReference>
<comment type="subcellular location">
    <subcellularLocation>
        <location evidence="1">Cytoplasm</location>
        <location evidence="1">Cytosol</location>
    </subcellularLocation>
</comment>
<feature type="compositionally biased region" description="Low complexity" evidence="10">
    <location>
        <begin position="122"/>
        <end position="133"/>
    </location>
</feature>
<dbReference type="PANTHER" id="PTHR10233:SF14">
    <property type="entry name" value="TRANSLATION INITIATION FACTOR EIF-2B SUBUNIT DELTA"/>
    <property type="match status" value="1"/>
</dbReference>
<dbReference type="Gene3D" id="3.40.50.10470">
    <property type="entry name" value="Translation initiation factor eif-2b, domain 2"/>
    <property type="match status" value="1"/>
</dbReference>
<feature type="compositionally biased region" description="Polar residues" evidence="10">
    <location>
        <begin position="152"/>
        <end position="175"/>
    </location>
</feature>
<evidence type="ECO:0000256" key="9">
    <source>
        <dbReference type="RuleBase" id="RU003814"/>
    </source>
</evidence>
<dbReference type="SUPFAM" id="SSF100950">
    <property type="entry name" value="NagB/RpiA/CoA transferase-like"/>
    <property type="match status" value="1"/>
</dbReference>
<evidence type="ECO:0000256" key="4">
    <source>
        <dbReference type="ARBA" id="ARBA00022540"/>
    </source>
</evidence>
<dbReference type="EMBL" id="JOJR01000466">
    <property type="protein sequence ID" value="RCN37460.1"/>
    <property type="molecule type" value="Genomic_DNA"/>
</dbReference>
<gene>
    <name evidence="11" type="ORF">ANCCAN_16639</name>
</gene>
<feature type="compositionally biased region" description="Polar residues" evidence="10">
    <location>
        <begin position="48"/>
        <end position="72"/>
    </location>
</feature>
<reference evidence="11 12" key="1">
    <citation type="submission" date="2014-10" db="EMBL/GenBank/DDBJ databases">
        <title>Draft genome of the hookworm Ancylostoma caninum.</title>
        <authorList>
            <person name="Mitreva M."/>
        </authorList>
    </citation>
    <scope>NUCLEOTIDE SEQUENCE [LARGE SCALE GENOMIC DNA]</scope>
    <source>
        <strain evidence="11 12">Baltimore</strain>
    </source>
</reference>
<feature type="region of interest" description="Disordered" evidence="10">
    <location>
        <begin position="45"/>
        <end position="175"/>
    </location>
</feature>
<feature type="compositionally biased region" description="Basic and acidic residues" evidence="10">
    <location>
        <begin position="73"/>
        <end position="89"/>
    </location>
</feature>
<evidence type="ECO:0000256" key="5">
    <source>
        <dbReference type="ARBA" id="ARBA00022917"/>
    </source>
</evidence>
<evidence type="ECO:0000256" key="10">
    <source>
        <dbReference type="SAM" id="MobiDB-lite"/>
    </source>
</evidence>
<dbReference type="Pfam" id="PF01008">
    <property type="entry name" value="IF-2B"/>
    <property type="match status" value="1"/>
</dbReference>
<dbReference type="InterPro" id="IPR042529">
    <property type="entry name" value="IF_2B-like_C"/>
</dbReference>
<keyword evidence="5" id="KW-0648">Protein biosynthesis</keyword>
<evidence type="ECO:0000313" key="11">
    <source>
        <dbReference type="EMBL" id="RCN37460.1"/>
    </source>
</evidence>
<proteinExistence type="inferred from homology"/>
<dbReference type="Proteomes" id="UP000252519">
    <property type="component" value="Unassembled WGS sequence"/>
</dbReference>
<evidence type="ECO:0000256" key="2">
    <source>
        <dbReference type="ARBA" id="ARBA00007251"/>
    </source>
</evidence>
<dbReference type="OrthoDB" id="10254737at2759"/>
<evidence type="ECO:0000256" key="1">
    <source>
        <dbReference type="ARBA" id="ARBA00004514"/>
    </source>
</evidence>
<dbReference type="GO" id="GO:0003743">
    <property type="term" value="F:translation initiation factor activity"/>
    <property type="evidence" value="ECO:0007669"/>
    <property type="project" value="UniProtKB-KW"/>
</dbReference>
<accession>A0A368G342</accession>